<accession>A0A498J0D7</accession>
<sequence length="108" mass="12425">MPALKKGIRRRLKNHIQTQPQIPNFLAEVDLPQAHPLDSADTLRLKAESYFKDSLTRDRYTWLDIAQSLAQRVSSGDIVTRDDFSMLLDQLQNPGSELYLKALELKIF</sequence>
<gene>
    <name evidence="1" type="ORF">DVH24_042166</name>
</gene>
<dbReference type="STRING" id="3750.A0A498J0D7"/>
<organism evidence="1 2">
    <name type="scientific">Malus domestica</name>
    <name type="common">Apple</name>
    <name type="synonym">Pyrus malus</name>
    <dbReference type="NCBI Taxonomy" id="3750"/>
    <lineage>
        <taxon>Eukaryota</taxon>
        <taxon>Viridiplantae</taxon>
        <taxon>Streptophyta</taxon>
        <taxon>Embryophyta</taxon>
        <taxon>Tracheophyta</taxon>
        <taxon>Spermatophyta</taxon>
        <taxon>Magnoliopsida</taxon>
        <taxon>eudicotyledons</taxon>
        <taxon>Gunneridae</taxon>
        <taxon>Pentapetalae</taxon>
        <taxon>rosids</taxon>
        <taxon>fabids</taxon>
        <taxon>Rosales</taxon>
        <taxon>Rosaceae</taxon>
        <taxon>Amygdaloideae</taxon>
        <taxon>Maleae</taxon>
        <taxon>Malus</taxon>
    </lineage>
</organism>
<dbReference type="Proteomes" id="UP000290289">
    <property type="component" value="Chromosome 10"/>
</dbReference>
<comment type="caution">
    <text evidence="1">The sequence shown here is derived from an EMBL/GenBank/DDBJ whole genome shotgun (WGS) entry which is preliminary data.</text>
</comment>
<protein>
    <submittedName>
        <fullName evidence="1">Uncharacterized protein</fullName>
    </submittedName>
</protein>
<evidence type="ECO:0000313" key="2">
    <source>
        <dbReference type="Proteomes" id="UP000290289"/>
    </source>
</evidence>
<keyword evidence="2" id="KW-1185">Reference proteome</keyword>
<name>A0A498J0D7_MALDO</name>
<dbReference type="EMBL" id="RDQH01000336">
    <property type="protein sequence ID" value="RXH88095.1"/>
    <property type="molecule type" value="Genomic_DNA"/>
</dbReference>
<proteinExistence type="predicted"/>
<dbReference type="AlphaFoldDB" id="A0A498J0D7"/>
<reference evidence="1 2" key="1">
    <citation type="submission" date="2018-10" db="EMBL/GenBank/DDBJ databases">
        <title>A high-quality apple genome assembly.</title>
        <authorList>
            <person name="Hu J."/>
        </authorList>
    </citation>
    <scope>NUCLEOTIDE SEQUENCE [LARGE SCALE GENOMIC DNA]</scope>
    <source>
        <strain evidence="2">cv. HFTH1</strain>
        <tissue evidence="1">Young leaf</tissue>
    </source>
</reference>
<evidence type="ECO:0000313" key="1">
    <source>
        <dbReference type="EMBL" id="RXH88095.1"/>
    </source>
</evidence>